<protein>
    <submittedName>
        <fullName evidence="2">Uncharacterized protein</fullName>
    </submittedName>
</protein>
<accession>A0AA38HTV7</accession>
<feature type="region of interest" description="Disordered" evidence="1">
    <location>
        <begin position="69"/>
        <end position="98"/>
    </location>
</feature>
<proteinExistence type="predicted"/>
<dbReference type="EMBL" id="JALNTZ010000008">
    <property type="protein sequence ID" value="KAJ3642597.1"/>
    <property type="molecule type" value="Genomic_DNA"/>
</dbReference>
<evidence type="ECO:0000256" key="1">
    <source>
        <dbReference type="SAM" id="MobiDB-lite"/>
    </source>
</evidence>
<organism evidence="2 3">
    <name type="scientific">Zophobas morio</name>
    <dbReference type="NCBI Taxonomy" id="2755281"/>
    <lineage>
        <taxon>Eukaryota</taxon>
        <taxon>Metazoa</taxon>
        <taxon>Ecdysozoa</taxon>
        <taxon>Arthropoda</taxon>
        <taxon>Hexapoda</taxon>
        <taxon>Insecta</taxon>
        <taxon>Pterygota</taxon>
        <taxon>Neoptera</taxon>
        <taxon>Endopterygota</taxon>
        <taxon>Coleoptera</taxon>
        <taxon>Polyphaga</taxon>
        <taxon>Cucujiformia</taxon>
        <taxon>Tenebrionidae</taxon>
        <taxon>Zophobas</taxon>
    </lineage>
</organism>
<dbReference type="AlphaFoldDB" id="A0AA38HTV7"/>
<gene>
    <name evidence="2" type="ORF">Zmor_025361</name>
</gene>
<keyword evidence="3" id="KW-1185">Reference proteome</keyword>
<dbReference type="Proteomes" id="UP001168821">
    <property type="component" value="Unassembled WGS sequence"/>
</dbReference>
<name>A0AA38HTV7_9CUCU</name>
<evidence type="ECO:0000313" key="3">
    <source>
        <dbReference type="Proteomes" id="UP001168821"/>
    </source>
</evidence>
<evidence type="ECO:0000313" key="2">
    <source>
        <dbReference type="EMBL" id="KAJ3642597.1"/>
    </source>
</evidence>
<sequence>MRNSEHHKKRTNTVQLKLSKLSETFEKMRWVAGAQYPSCARLCEGMSANGFEVSTVGSAACASSRRREAYGEDGGASGREKQSTSNCRHKKAHKQTEMDSVPMGFVASGLLQFLCFFAVKFTNKCVEREELFRGRTEKLCGSRDRN</sequence>
<comment type="caution">
    <text evidence="2">The sequence shown here is derived from an EMBL/GenBank/DDBJ whole genome shotgun (WGS) entry which is preliminary data.</text>
</comment>
<reference evidence="2" key="1">
    <citation type="journal article" date="2023" name="G3 (Bethesda)">
        <title>Whole genome assemblies of Zophobas morio and Tenebrio molitor.</title>
        <authorList>
            <person name="Kaur S."/>
            <person name="Stinson S.A."/>
            <person name="diCenzo G.C."/>
        </authorList>
    </citation>
    <scope>NUCLEOTIDE SEQUENCE</scope>
    <source>
        <strain evidence="2">QUZm001</strain>
    </source>
</reference>